<dbReference type="NCBIfam" id="TIGR02016">
    <property type="entry name" value="BchX"/>
    <property type="match status" value="1"/>
</dbReference>
<dbReference type="AlphaFoldDB" id="A0A5Q2N4B7"/>
<keyword evidence="12" id="KW-0004">4Fe-4S</keyword>
<keyword evidence="9 12" id="KW-0408">Iron</keyword>
<evidence type="ECO:0000256" key="6">
    <source>
        <dbReference type="ARBA" id="ARBA00022723"/>
    </source>
</evidence>
<dbReference type="PROSITE" id="PS00692">
    <property type="entry name" value="NIFH_FRXC_2"/>
    <property type="match status" value="1"/>
</dbReference>
<dbReference type="SUPFAM" id="SSF52540">
    <property type="entry name" value="P-loop containing nucleoside triphosphate hydrolases"/>
    <property type="match status" value="1"/>
</dbReference>
<dbReference type="InterPro" id="IPR000392">
    <property type="entry name" value="NifH/frxC"/>
</dbReference>
<evidence type="ECO:0000256" key="10">
    <source>
        <dbReference type="ARBA" id="ARBA00023014"/>
    </source>
</evidence>
<evidence type="ECO:0000256" key="12">
    <source>
        <dbReference type="RuleBase" id="RU003688"/>
    </source>
</evidence>
<dbReference type="PROSITE" id="PS51026">
    <property type="entry name" value="NIFH_FRXC_3"/>
    <property type="match status" value="1"/>
</dbReference>
<keyword evidence="7 12" id="KW-0547">Nucleotide-binding</keyword>
<name>A0A5Q2N4B7_9FIRM</name>
<evidence type="ECO:0000256" key="3">
    <source>
        <dbReference type="ARBA" id="ARBA00005504"/>
    </source>
</evidence>
<keyword evidence="8 12" id="KW-0067">ATP-binding</keyword>
<comment type="similarity">
    <text evidence="3 12">Belongs to the NifH/BchL/ChlL family.</text>
</comment>
<sequence>MSEKNFYAIYGKGGSGKSFIISNLSNSAARIQKRVLQIGCDPKHDSTVILFNGVNLPTLLEYWAHLQEDSDEVEPTPSIEDIVFKSRGVYGLEIGGPEVAIGCGGRGISLGFELLERMGLYKWDFDYVFLDFLGDVVCGGFGVPISKSIAKSIILVAGNDHQSLYVANNICHAVSSFAQLGGKSRIMGMIINKDDGTGYAEQFCNQAQIPVLAKIPNNPEVAKLNAAFQLISDVTPYDQLFQDIVKQLPTRQGVLPKPMDFEEFSRIYRDVPQIKLERVTEAELFKR</sequence>
<dbReference type="RefSeq" id="WP_153725873.1">
    <property type="nucleotide sequence ID" value="NZ_CP045875.1"/>
</dbReference>
<dbReference type="Proteomes" id="UP000366051">
    <property type="component" value="Chromosome"/>
</dbReference>
<dbReference type="InterPro" id="IPR027417">
    <property type="entry name" value="P-loop_NTPase"/>
</dbReference>
<gene>
    <name evidence="13" type="primary">bchX</name>
    <name evidence="13" type="ORF">FTV88_2670</name>
</gene>
<dbReference type="GO" id="GO:0016628">
    <property type="term" value="F:oxidoreductase activity, acting on the CH-CH group of donors, NAD or NADP as acceptor"/>
    <property type="evidence" value="ECO:0007669"/>
    <property type="project" value="InterPro"/>
</dbReference>
<dbReference type="PRINTS" id="PR00091">
    <property type="entry name" value="NITROGNASEII"/>
</dbReference>
<dbReference type="InterPro" id="IPR010246">
    <property type="entry name" value="BchX"/>
</dbReference>
<dbReference type="GO" id="GO:0016163">
    <property type="term" value="F:nitrogenase activity"/>
    <property type="evidence" value="ECO:0007669"/>
    <property type="project" value="UniProtKB-EC"/>
</dbReference>
<keyword evidence="14" id="KW-1185">Reference proteome</keyword>
<dbReference type="Pfam" id="PF00142">
    <property type="entry name" value="Fer4_NifH"/>
    <property type="match status" value="1"/>
</dbReference>
<comment type="catalytic activity">
    <reaction evidence="11">
        <text>N2 + 8 reduced [2Fe-2S]-[ferredoxin] + 16 ATP + 16 H2O = H2 + 8 oxidized [2Fe-2S]-[ferredoxin] + 2 NH4(+) + 16 ADP + 16 phosphate + 6 H(+)</text>
        <dbReference type="Rhea" id="RHEA:21448"/>
        <dbReference type="Rhea" id="RHEA-COMP:10000"/>
        <dbReference type="Rhea" id="RHEA-COMP:10001"/>
        <dbReference type="ChEBI" id="CHEBI:15377"/>
        <dbReference type="ChEBI" id="CHEBI:15378"/>
        <dbReference type="ChEBI" id="CHEBI:17997"/>
        <dbReference type="ChEBI" id="CHEBI:18276"/>
        <dbReference type="ChEBI" id="CHEBI:28938"/>
        <dbReference type="ChEBI" id="CHEBI:30616"/>
        <dbReference type="ChEBI" id="CHEBI:33737"/>
        <dbReference type="ChEBI" id="CHEBI:33738"/>
        <dbReference type="ChEBI" id="CHEBI:43474"/>
        <dbReference type="ChEBI" id="CHEBI:456216"/>
        <dbReference type="EC" id="1.18.6.1"/>
    </reaction>
</comment>
<evidence type="ECO:0000256" key="8">
    <source>
        <dbReference type="ARBA" id="ARBA00022840"/>
    </source>
</evidence>
<evidence type="ECO:0000256" key="9">
    <source>
        <dbReference type="ARBA" id="ARBA00023004"/>
    </source>
</evidence>
<dbReference type="GO" id="GO:0046872">
    <property type="term" value="F:metal ion binding"/>
    <property type="evidence" value="ECO:0007669"/>
    <property type="project" value="UniProtKB-KW"/>
</dbReference>
<dbReference type="InterPro" id="IPR030655">
    <property type="entry name" value="NifH/chlL_CS"/>
</dbReference>
<protein>
    <recommendedName>
        <fullName evidence="5">nitrogenase</fullName>
        <ecNumber evidence="5">1.18.6.1</ecNumber>
    </recommendedName>
</protein>
<organism evidence="13 14">
    <name type="scientific">Heliorestis convoluta</name>
    <dbReference type="NCBI Taxonomy" id="356322"/>
    <lineage>
        <taxon>Bacteria</taxon>
        <taxon>Bacillati</taxon>
        <taxon>Bacillota</taxon>
        <taxon>Clostridia</taxon>
        <taxon>Eubacteriales</taxon>
        <taxon>Heliobacteriaceae</taxon>
        <taxon>Heliorestis</taxon>
    </lineage>
</organism>
<dbReference type="EMBL" id="CP045875">
    <property type="protein sequence ID" value="QGG48763.1"/>
    <property type="molecule type" value="Genomic_DNA"/>
</dbReference>
<dbReference type="GO" id="GO:0005524">
    <property type="term" value="F:ATP binding"/>
    <property type="evidence" value="ECO:0007669"/>
    <property type="project" value="UniProtKB-KW"/>
</dbReference>
<evidence type="ECO:0000313" key="13">
    <source>
        <dbReference type="EMBL" id="QGG48763.1"/>
    </source>
</evidence>
<evidence type="ECO:0000313" key="14">
    <source>
        <dbReference type="Proteomes" id="UP000366051"/>
    </source>
</evidence>
<dbReference type="PANTHER" id="PTHR42864:SF2">
    <property type="entry name" value="LIGHT-INDEPENDENT PROTOCHLOROPHYLLIDE REDUCTASE IRON-SULFUR ATP-BINDING PROTEIN"/>
    <property type="match status" value="1"/>
</dbReference>
<dbReference type="OrthoDB" id="9778641at2"/>
<evidence type="ECO:0000256" key="2">
    <source>
        <dbReference type="ARBA" id="ARBA00002234"/>
    </source>
</evidence>
<proteinExistence type="inferred from homology"/>
<comment type="subunit">
    <text evidence="4">Homodimer.</text>
</comment>
<comment type="function">
    <text evidence="2">The key enzymatic reactions in nitrogen fixation are catalyzed by the nitrogenase complex, which has 2 components: the iron protein and the molybdenum-iron protein.</text>
</comment>
<dbReference type="GO" id="GO:0030494">
    <property type="term" value="P:bacteriochlorophyll biosynthetic process"/>
    <property type="evidence" value="ECO:0007669"/>
    <property type="project" value="InterPro"/>
</dbReference>
<keyword evidence="12" id="KW-0560">Oxidoreductase</keyword>
<keyword evidence="10 12" id="KW-0411">Iron-sulfur</keyword>
<comment type="cofactor">
    <cofactor evidence="1">
        <name>[4Fe-4S] cluster</name>
        <dbReference type="ChEBI" id="CHEBI:49883"/>
    </cofactor>
</comment>
<evidence type="ECO:0000256" key="4">
    <source>
        <dbReference type="ARBA" id="ARBA00011738"/>
    </source>
</evidence>
<evidence type="ECO:0000256" key="5">
    <source>
        <dbReference type="ARBA" id="ARBA00012773"/>
    </source>
</evidence>
<dbReference type="GO" id="GO:0051539">
    <property type="term" value="F:4 iron, 4 sulfur cluster binding"/>
    <property type="evidence" value="ECO:0007669"/>
    <property type="project" value="UniProtKB-KW"/>
</dbReference>
<evidence type="ECO:0000256" key="11">
    <source>
        <dbReference type="ARBA" id="ARBA00047967"/>
    </source>
</evidence>
<dbReference type="GO" id="GO:0015979">
    <property type="term" value="P:photosynthesis"/>
    <property type="evidence" value="ECO:0007669"/>
    <property type="project" value="InterPro"/>
</dbReference>
<dbReference type="PROSITE" id="PS00746">
    <property type="entry name" value="NIFH_FRXC_1"/>
    <property type="match status" value="1"/>
</dbReference>
<dbReference type="EC" id="1.18.6.1" evidence="5"/>
<reference evidence="14" key="1">
    <citation type="submission" date="2019-11" db="EMBL/GenBank/DDBJ databases">
        <title>Genome sequence of Heliorestis convoluta strain HH, an alkaliphilic and minimalistic phototrophic bacterium from a soda lake in Egypt.</title>
        <authorList>
            <person name="Dewey E.D."/>
            <person name="Stokes L.M."/>
            <person name="Burchell B.M."/>
            <person name="Shaffer K.N."/>
            <person name="Huntington A.M."/>
            <person name="Baker J.M."/>
            <person name="Nadendla S."/>
            <person name="Giglio M.G."/>
            <person name="Touchman J.W."/>
            <person name="Blankenship R.E."/>
            <person name="Madigan M.T."/>
            <person name="Sattley W.M."/>
        </authorList>
    </citation>
    <scope>NUCLEOTIDE SEQUENCE [LARGE SCALE GENOMIC DNA]</scope>
    <source>
        <strain evidence="14">HH</strain>
    </source>
</reference>
<evidence type="ECO:0000256" key="1">
    <source>
        <dbReference type="ARBA" id="ARBA00001966"/>
    </source>
</evidence>
<dbReference type="PANTHER" id="PTHR42864">
    <property type="entry name" value="LIGHT-INDEPENDENT PROTOCHLOROPHYLLIDE REDUCTASE IRON-SULFUR ATP-BINDING PROTEIN"/>
    <property type="match status" value="1"/>
</dbReference>
<keyword evidence="6 12" id="KW-0479">Metal-binding</keyword>
<dbReference type="Gene3D" id="3.40.50.300">
    <property type="entry name" value="P-loop containing nucleotide triphosphate hydrolases"/>
    <property type="match status" value="1"/>
</dbReference>
<accession>A0A5Q2N4B7</accession>
<evidence type="ECO:0000256" key="7">
    <source>
        <dbReference type="ARBA" id="ARBA00022741"/>
    </source>
</evidence>
<dbReference type="KEGG" id="hcv:FTV88_2670"/>
<dbReference type="PIRSF" id="PIRSF000363">
    <property type="entry name" value="Nitrogenase_iron"/>
    <property type="match status" value="1"/>
</dbReference>